<dbReference type="SUPFAM" id="SSF52540">
    <property type="entry name" value="P-loop containing nucleoside triphosphate hydrolases"/>
    <property type="match status" value="1"/>
</dbReference>
<keyword evidence="1" id="KW-0547">Nucleotide-binding</keyword>
<organism evidence="4 5">
    <name type="scientific">Escherichia coli</name>
    <dbReference type="NCBI Taxonomy" id="562"/>
    <lineage>
        <taxon>Bacteria</taxon>
        <taxon>Pseudomonadati</taxon>
        <taxon>Pseudomonadota</taxon>
        <taxon>Gammaproteobacteria</taxon>
        <taxon>Enterobacterales</taxon>
        <taxon>Enterobacteriaceae</taxon>
        <taxon>Escherichia</taxon>
    </lineage>
</organism>
<dbReference type="AlphaFoldDB" id="A0A1V2GCG0"/>
<dbReference type="GO" id="GO:0016887">
    <property type="term" value="F:ATP hydrolysis activity"/>
    <property type="evidence" value="ECO:0007669"/>
    <property type="project" value="TreeGrafter"/>
</dbReference>
<feature type="domain" description="Clp ATPase C-terminal" evidence="3">
    <location>
        <begin position="8"/>
        <end position="99"/>
    </location>
</feature>
<evidence type="ECO:0000256" key="1">
    <source>
        <dbReference type="ARBA" id="ARBA00022741"/>
    </source>
</evidence>
<evidence type="ECO:0000259" key="3">
    <source>
        <dbReference type="SMART" id="SM01086"/>
    </source>
</evidence>
<keyword evidence="2" id="KW-0067">ATP-binding</keyword>
<evidence type="ECO:0000256" key="2">
    <source>
        <dbReference type="ARBA" id="ARBA00022840"/>
    </source>
</evidence>
<dbReference type="EMBL" id="MTPS01000315">
    <property type="protein sequence ID" value="ONG33161.1"/>
    <property type="molecule type" value="Genomic_DNA"/>
</dbReference>
<sequence length="113" mass="12700">NIIWFDHLSTDVIHQVVDKFIVELQVQLDQKGVSLEVSQEARNWLAEKGYDRAMGARPMARVIQDNLKKPLANELLFGSLVDGGQVTVALDKEKNELTYGFQSAQKHKAEAAH</sequence>
<dbReference type="Pfam" id="PF10431">
    <property type="entry name" value="ClpB_D2-small"/>
    <property type="match status" value="1"/>
</dbReference>
<protein>
    <submittedName>
        <fullName evidence="4">Clp protease</fullName>
    </submittedName>
</protein>
<dbReference type="InterPro" id="IPR050130">
    <property type="entry name" value="ClpA_ClpB"/>
</dbReference>
<dbReference type="Proteomes" id="UP000188967">
    <property type="component" value="Unassembled WGS sequence"/>
</dbReference>
<reference evidence="4 5" key="1">
    <citation type="submission" date="2017-01" db="EMBL/GenBank/DDBJ databases">
        <title>Draft genome sequence of an E. coli strain isolated from human, in Amazon, Brazil.</title>
        <authorList>
            <person name="Moura Q."/>
            <person name="Fernandes M.R."/>
            <person name="Cerdeira L."/>
            <person name="Vianello M."/>
            <person name="Souza T.A."/>
            <person name="Ienne S."/>
            <person name="Lincopan N."/>
        </authorList>
    </citation>
    <scope>NUCLEOTIDE SEQUENCE [LARGE SCALE GENOMIC DNA]</scope>
    <source>
        <strain evidence="4 5">ICBEcBL-II-13</strain>
    </source>
</reference>
<dbReference type="PANTHER" id="PTHR11638:SF111">
    <property type="entry name" value="ATP-DEPENDENT CLP PROTEASE ATP-BINDING SUBUNIT CLPA"/>
    <property type="match status" value="1"/>
</dbReference>
<evidence type="ECO:0000313" key="4">
    <source>
        <dbReference type="EMBL" id="ONG33161.1"/>
    </source>
</evidence>
<dbReference type="GO" id="GO:0008233">
    <property type="term" value="F:peptidase activity"/>
    <property type="evidence" value="ECO:0007669"/>
    <property type="project" value="UniProtKB-KW"/>
</dbReference>
<name>A0A1V2GCG0_ECOLX</name>
<comment type="caution">
    <text evidence="4">The sequence shown here is derived from an EMBL/GenBank/DDBJ whole genome shotgun (WGS) entry which is preliminary data.</text>
</comment>
<dbReference type="GO" id="GO:0006508">
    <property type="term" value="P:proteolysis"/>
    <property type="evidence" value="ECO:0007669"/>
    <property type="project" value="UniProtKB-KW"/>
</dbReference>
<dbReference type="Gene3D" id="1.10.8.60">
    <property type="match status" value="1"/>
</dbReference>
<evidence type="ECO:0000313" key="5">
    <source>
        <dbReference type="Proteomes" id="UP000188967"/>
    </source>
</evidence>
<accession>A0A1V2GCG0</accession>
<dbReference type="GO" id="GO:0005737">
    <property type="term" value="C:cytoplasm"/>
    <property type="evidence" value="ECO:0007669"/>
    <property type="project" value="TreeGrafter"/>
</dbReference>
<dbReference type="InterPro" id="IPR019489">
    <property type="entry name" value="Clp_ATPase_C"/>
</dbReference>
<keyword evidence="4" id="KW-0645">Protease</keyword>
<proteinExistence type="predicted"/>
<gene>
    <name evidence="4" type="ORF">BXT93_18270</name>
</gene>
<dbReference type="GO" id="GO:0005524">
    <property type="term" value="F:ATP binding"/>
    <property type="evidence" value="ECO:0007669"/>
    <property type="project" value="UniProtKB-KW"/>
</dbReference>
<keyword evidence="4" id="KW-0378">Hydrolase</keyword>
<dbReference type="GO" id="GO:0034605">
    <property type="term" value="P:cellular response to heat"/>
    <property type="evidence" value="ECO:0007669"/>
    <property type="project" value="TreeGrafter"/>
</dbReference>
<feature type="non-terminal residue" evidence="4">
    <location>
        <position position="1"/>
    </location>
</feature>
<dbReference type="SMART" id="SM01086">
    <property type="entry name" value="ClpB_D2-small"/>
    <property type="match status" value="1"/>
</dbReference>
<dbReference type="InterPro" id="IPR027417">
    <property type="entry name" value="P-loop_NTPase"/>
</dbReference>
<dbReference type="PANTHER" id="PTHR11638">
    <property type="entry name" value="ATP-DEPENDENT CLP PROTEASE"/>
    <property type="match status" value="1"/>
</dbReference>